<organism evidence="1">
    <name type="scientific">viral metagenome</name>
    <dbReference type="NCBI Taxonomy" id="1070528"/>
    <lineage>
        <taxon>unclassified sequences</taxon>
        <taxon>metagenomes</taxon>
        <taxon>organismal metagenomes</taxon>
    </lineage>
</organism>
<evidence type="ECO:0000313" key="1">
    <source>
        <dbReference type="EMBL" id="QHT37057.1"/>
    </source>
</evidence>
<sequence length="72" mass="8278">MVRPGMTDGRCFTSYISNCQLNDIIKKNNDIVNDSNYRMFLQQNGKTLSDTMFETCSSDENKLCNIPCKPFK</sequence>
<proteinExistence type="predicted"/>
<protein>
    <submittedName>
        <fullName evidence="1">Uncharacterized protein</fullName>
    </submittedName>
</protein>
<dbReference type="AlphaFoldDB" id="A0A6C0F5H0"/>
<accession>A0A6C0F5H0</accession>
<reference evidence="1" key="1">
    <citation type="journal article" date="2020" name="Nature">
        <title>Giant virus diversity and host interactions through global metagenomics.</title>
        <authorList>
            <person name="Schulz F."/>
            <person name="Roux S."/>
            <person name="Paez-Espino D."/>
            <person name="Jungbluth S."/>
            <person name="Walsh D.A."/>
            <person name="Denef V.J."/>
            <person name="McMahon K.D."/>
            <person name="Konstantinidis K.T."/>
            <person name="Eloe-Fadrosh E.A."/>
            <person name="Kyrpides N.C."/>
            <person name="Woyke T."/>
        </authorList>
    </citation>
    <scope>NUCLEOTIDE SEQUENCE</scope>
    <source>
        <strain evidence="1">GVMAG-S-ERX555967-131</strain>
    </source>
</reference>
<name>A0A6C0F5H0_9ZZZZ</name>
<dbReference type="EMBL" id="MN738789">
    <property type="protein sequence ID" value="QHT37057.1"/>
    <property type="molecule type" value="Genomic_DNA"/>
</dbReference>